<evidence type="ECO:0000256" key="1">
    <source>
        <dbReference type="SAM" id="MobiDB-lite"/>
    </source>
</evidence>
<evidence type="ECO:0000256" key="2">
    <source>
        <dbReference type="SAM" id="Phobius"/>
    </source>
</evidence>
<evidence type="ECO:0000313" key="5">
    <source>
        <dbReference type="EMBL" id="TRL30374.1"/>
    </source>
</evidence>
<dbReference type="AlphaFoldDB" id="A0A549SL80"/>
<name>A0A549SL80_9HYPH</name>
<comment type="caution">
    <text evidence="5">The sequence shown here is derived from an EMBL/GenBank/DDBJ whole genome shotgun (WGS) entry which is preliminary data.</text>
</comment>
<evidence type="ECO:0000259" key="4">
    <source>
        <dbReference type="Pfam" id="PF16220"/>
    </source>
</evidence>
<dbReference type="InterPro" id="IPR006860">
    <property type="entry name" value="FecR"/>
</dbReference>
<dbReference type="Pfam" id="PF04773">
    <property type="entry name" value="FecR"/>
    <property type="match status" value="1"/>
</dbReference>
<keyword evidence="2" id="KW-1133">Transmembrane helix</keyword>
<accession>A0A549SL80</accession>
<organism evidence="5 6">
    <name type="scientific">Rhizobium straminoryzae</name>
    <dbReference type="NCBI Taxonomy" id="1387186"/>
    <lineage>
        <taxon>Bacteria</taxon>
        <taxon>Pseudomonadati</taxon>
        <taxon>Pseudomonadota</taxon>
        <taxon>Alphaproteobacteria</taxon>
        <taxon>Hyphomicrobiales</taxon>
        <taxon>Rhizobiaceae</taxon>
        <taxon>Rhizobium/Agrobacterium group</taxon>
        <taxon>Rhizobium</taxon>
    </lineage>
</organism>
<proteinExistence type="predicted"/>
<protein>
    <submittedName>
        <fullName evidence="5">DUF4880 domain-containing protein</fullName>
    </submittedName>
</protein>
<keyword evidence="2" id="KW-0472">Membrane</keyword>
<dbReference type="InterPro" id="IPR012373">
    <property type="entry name" value="Ferrdict_sens_TM"/>
</dbReference>
<dbReference type="InterPro" id="IPR032623">
    <property type="entry name" value="FecR_N"/>
</dbReference>
<reference evidence="5 6" key="1">
    <citation type="submission" date="2019-07" db="EMBL/GenBank/DDBJ databases">
        <title>Ln-dependent methylotrophs.</title>
        <authorList>
            <person name="Tani A."/>
        </authorList>
    </citation>
    <scope>NUCLEOTIDE SEQUENCE [LARGE SCALE GENOMIC DNA]</scope>
    <source>
        <strain evidence="5 6">SM12</strain>
    </source>
</reference>
<dbReference type="Pfam" id="PF16220">
    <property type="entry name" value="DUF4880"/>
    <property type="match status" value="1"/>
</dbReference>
<dbReference type="Gene3D" id="2.60.120.1440">
    <property type="match status" value="1"/>
</dbReference>
<gene>
    <name evidence="5" type="ORF">FNA46_25660</name>
</gene>
<feature type="non-terminal residue" evidence="5">
    <location>
        <position position="266"/>
    </location>
</feature>
<keyword evidence="6" id="KW-1185">Reference proteome</keyword>
<dbReference type="EMBL" id="VJMG01000119">
    <property type="protein sequence ID" value="TRL30374.1"/>
    <property type="molecule type" value="Genomic_DNA"/>
</dbReference>
<dbReference type="PANTHER" id="PTHR30273">
    <property type="entry name" value="PERIPLASMIC SIGNAL SENSOR AND SIGMA FACTOR ACTIVATOR FECR-RELATED"/>
    <property type="match status" value="1"/>
</dbReference>
<feature type="region of interest" description="Disordered" evidence="1">
    <location>
        <begin position="224"/>
        <end position="251"/>
    </location>
</feature>
<evidence type="ECO:0000259" key="3">
    <source>
        <dbReference type="Pfam" id="PF04773"/>
    </source>
</evidence>
<sequence length="266" mass="29076">MTDKGRDAATSGYRHPDPVTDEALDWFLRLDEDRSPATLAAFDRWCSSDPARAQAFDELVRLHAMPALQRATLADADRLRAKASPAARTLRKYKARHSSGRWLAGLSIAAVLLISVLHPPSGLILRWRADYATATGERRTVTLPDGSSVLLDTASAIATDFSNGRRTVQVLAGEAFFDVRHDPDHPFVVDGHFAEVTVTGTAFSVRADDTEDQVVLERGSVEVRPRQGVGPTERLNPGQMVTANHSGITGKRPADMARTLAWRDGR</sequence>
<dbReference type="Proteomes" id="UP000316801">
    <property type="component" value="Unassembled WGS sequence"/>
</dbReference>
<dbReference type="RefSeq" id="WP_143128075.1">
    <property type="nucleotide sequence ID" value="NZ_VJMG01000119.1"/>
</dbReference>
<keyword evidence="2" id="KW-0812">Transmembrane</keyword>
<feature type="domain" description="FecR protein" evidence="3">
    <location>
        <begin position="130"/>
        <end position="222"/>
    </location>
</feature>
<dbReference type="GO" id="GO:0016989">
    <property type="term" value="F:sigma factor antagonist activity"/>
    <property type="evidence" value="ECO:0007669"/>
    <property type="project" value="TreeGrafter"/>
</dbReference>
<feature type="domain" description="FecR N-terminal" evidence="4">
    <location>
        <begin position="21"/>
        <end position="62"/>
    </location>
</feature>
<evidence type="ECO:0000313" key="6">
    <source>
        <dbReference type="Proteomes" id="UP000316801"/>
    </source>
</evidence>
<dbReference type="PANTHER" id="PTHR30273:SF2">
    <property type="entry name" value="PROTEIN FECR"/>
    <property type="match status" value="1"/>
</dbReference>
<feature type="transmembrane region" description="Helical" evidence="2">
    <location>
        <begin position="100"/>
        <end position="118"/>
    </location>
</feature>